<protein>
    <submittedName>
        <fullName evidence="1">Type VI secretion system protein ImpH</fullName>
    </submittedName>
</protein>
<dbReference type="PANTHER" id="PTHR35564:SF4">
    <property type="entry name" value="CYTOPLASMIC PROTEIN"/>
    <property type="match status" value="1"/>
</dbReference>
<accession>A0A1A7C275</accession>
<reference evidence="1 2" key="1">
    <citation type="submission" date="2016-04" db="EMBL/GenBank/DDBJ databases">
        <title>Draft genome sequence of Janthinobacterium psychrotolerans sp. nov., isolated from freshwater sediments in Denmark.</title>
        <authorList>
            <person name="Gong X."/>
            <person name="Skrivergaard S."/>
            <person name="Korsgaard B.S."/>
            <person name="Schreiber L."/>
            <person name="Marshall I.P."/>
            <person name="Finster K."/>
            <person name="Schramm A."/>
        </authorList>
    </citation>
    <scope>NUCLEOTIDE SEQUENCE [LARGE SCALE GENOMIC DNA]</scope>
    <source>
        <strain evidence="1 2">S3-2</strain>
    </source>
</reference>
<keyword evidence="2" id="KW-1185">Reference proteome</keyword>
<proteinExistence type="predicted"/>
<comment type="caution">
    <text evidence="1">The sequence shown here is derived from an EMBL/GenBank/DDBJ whole genome shotgun (WGS) entry which is preliminary data.</text>
</comment>
<dbReference type="InterPro" id="IPR010732">
    <property type="entry name" value="T6SS_TssG-like"/>
</dbReference>
<dbReference type="PATRIC" id="fig|1747903.4.peg.1961"/>
<dbReference type="PANTHER" id="PTHR35564">
    <property type="match status" value="1"/>
</dbReference>
<gene>
    <name evidence="1" type="ORF">ASR47_10069</name>
</gene>
<dbReference type="RefSeq" id="WP_082988959.1">
    <property type="nucleotide sequence ID" value="NZ_LOCQ01000057.1"/>
</dbReference>
<dbReference type="AlphaFoldDB" id="A0A1A7C275"/>
<name>A0A1A7C275_9BURK</name>
<dbReference type="STRING" id="1747903.ASR47_10069"/>
<evidence type="ECO:0000313" key="1">
    <source>
        <dbReference type="EMBL" id="OBV38413.1"/>
    </source>
</evidence>
<dbReference type="Pfam" id="PF06996">
    <property type="entry name" value="T6SS_TssG"/>
    <property type="match status" value="1"/>
</dbReference>
<evidence type="ECO:0000313" key="2">
    <source>
        <dbReference type="Proteomes" id="UP000092713"/>
    </source>
</evidence>
<dbReference type="OrthoDB" id="1523296at2"/>
<sequence>MQAKKRHAISGVIAHLMAEPWRYQFMQAVGLLLRWLRQQGVPPEQALDEVLRFRNSLSLGFPASQLERLSQQDDGSIAITPAFIGLLGGSGALPLRYTQGIANSQLAAGDEGASAFLDIFSHRMVTLFYQACGKYRLEHRLATEARDDQLPMLLALAGVASPAGNDATHAAAWYAALLRNRPASAHAIVKVLADHCSIPIALEQFAGAWDYLPQNRLSRLGNSNFVLGLGATVGLRLWRHDRRVRLHVGPVDEAGLQRFLPHGDGAQALAQMLALFGAPSLQVEIRLVLSASCISKLVLSSNPARQRRLGWSTFLPGSHGQVRGAEVRYLLKEARTT</sequence>
<dbReference type="EMBL" id="LOCQ01000057">
    <property type="protein sequence ID" value="OBV38413.1"/>
    <property type="molecule type" value="Genomic_DNA"/>
</dbReference>
<dbReference type="Proteomes" id="UP000092713">
    <property type="component" value="Unassembled WGS sequence"/>
</dbReference>
<organism evidence="1 2">
    <name type="scientific">Janthinobacterium psychrotolerans</name>
    <dbReference type="NCBI Taxonomy" id="1747903"/>
    <lineage>
        <taxon>Bacteria</taxon>
        <taxon>Pseudomonadati</taxon>
        <taxon>Pseudomonadota</taxon>
        <taxon>Betaproteobacteria</taxon>
        <taxon>Burkholderiales</taxon>
        <taxon>Oxalobacteraceae</taxon>
        <taxon>Janthinobacterium</taxon>
    </lineage>
</organism>
<dbReference type="NCBIfam" id="TIGR03347">
    <property type="entry name" value="VI_chp_1"/>
    <property type="match status" value="1"/>
</dbReference>